<keyword evidence="1" id="KW-0378">Hydrolase</keyword>
<protein>
    <submittedName>
        <fullName evidence="1">Metalloprotease</fullName>
        <ecNumber evidence="1">3.4.24.56</ecNumber>
    </submittedName>
</protein>
<feature type="non-terminal residue" evidence="1">
    <location>
        <position position="1"/>
    </location>
</feature>
<reference evidence="1" key="1">
    <citation type="submission" date="2022-07" db="EMBL/GenBank/DDBJ databases">
        <title>Phylogenomic reconstructions and comparative analyses of Kickxellomycotina fungi.</title>
        <authorList>
            <person name="Reynolds N.K."/>
            <person name="Stajich J.E."/>
            <person name="Barry K."/>
            <person name="Grigoriev I.V."/>
            <person name="Crous P."/>
            <person name="Smith M.E."/>
        </authorList>
    </citation>
    <scope>NUCLEOTIDE SEQUENCE</scope>
    <source>
        <strain evidence="1">CBS 102833</strain>
    </source>
</reference>
<evidence type="ECO:0000313" key="2">
    <source>
        <dbReference type="Proteomes" id="UP001140096"/>
    </source>
</evidence>
<sequence length="430" mass="48579">QGSILAYLKRKGWAVSLGAGPNTSHNKGFCEFTVSISATPEGLKHYEDIVRTVFAYVRMLVSSGPQEWVQKEMSSMRRIQFDNKAKIDALDWALDYTHLIHNEYVTPEHVLSKDCAYEKFNYDDILHCLSFINPNNFRVFLSALKHESIDCSETEPYFGAAYHVGSLSVDLLHELSSDSIHVDDLRLPERNQFMPTDFTIKNPNMLGDAAVLRPTLLRLNDNFELWFKQDDQFSTTKGNIYLSINVPTVDSSPQNRVMSQFYCSMLASDLDEDLYNAACAGLRFGAYSTSSTIEVFVAGFSSKLPELLKTVLERVVSFKVDSTQFSVHMAKFKQVYGNFANSTPAELCGTYTNYINNSSTWHYQLVESELPKITLDKLQAHVDSLFDVTFTKMCMGGNFDEADALKVADTVQDIIKPTPNLGYAFSRQRT</sequence>
<keyword evidence="1" id="KW-0482">Metalloprotease</keyword>
<name>A0ACC1KYK2_9FUNG</name>
<evidence type="ECO:0000313" key="1">
    <source>
        <dbReference type="EMBL" id="KAJ2797000.1"/>
    </source>
</evidence>
<organism evidence="1 2">
    <name type="scientific">Coemansia furcata</name>
    <dbReference type="NCBI Taxonomy" id="417177"/>
    <lineage>
        <taxon>Eukaryota</taxon>
        <taxon>Fungi</taxon>
        <taxon>Fungi incertae sedis</taxon>
        <taxon>Zoopagomycota</taxon>
        <taxon>Kickxellomycotina</taxon>
        <taxon>Kickxellomycetes</taxon>
        <taxon>Kickxellales</taxon>
        <taxon>Kickxellaceae</taxon>
        <taxon>Coemansia</taxon>
    </lineage>
</organism>
<dbReference type="Proteomes" id="UP001140096">
    <property type="component" value="Unassembled WGS sequence"/>
</dbReference>
<comment type="caution">
    <text evidence="1">The sequence shown here is derived from an EMBL/GenBank/DDBJ whole genome shotgun (WGS) entry which is preliminary data.</text>
</comment>
<feature type="non-terminal residue" evidence="1">
    <location>
        <position position="430"/>
    </location>
</feature>
<keyword evidence="1" id="KW-0645">Protease</keyword>
<proteinExistence type="predicted"/>
<accession>A0ACC1KYK2</accession>
<gene>
    <name evidence="1" type="primary">STE23_15</name>
    <name evidence="1" type="ORF">H4S07_006055</name>
</gene>
<dbReference type="EMBL" id="JANBUP010003361">
    <property type="protein sequence ID" value="KAJ2797000.1"/>
    <property type="molecule type" value="Genomic_DNA"/>
</dbReference>
<dbReference type="EC" id="3.4.24.56" evidence="1"/>
<keyword evidence="2" id="KW-1185">Reference proteome</keyword>